<accession>A0A8X6VL79</accession>
<reference evidence="1" key="1">
    <citation type="submission" date="2020-08" db="EMBL/GenBank/DDBJ databases">
        <title>Multicomponent nature underlies the extraordinary mechanical properties of spider dragline silk.</title>
        <authorList>
            <person name="Kono N."/>
            <person name="Nakamura H."/>
            <person name="Mori M."/>
            <person name="Yoshida Y."/>
            <person name="Ohtoshi R."/>
            <person name="Malay A.D."/>
            <person name="Moran D.A.P."/>
            <person name="Tomita M."/>
            <person name="Numata K."/>
            <person name="Arakawa K."/>
        </authorList>
    </citation>
    <scope>NUCLEOTIDE SEQUENCE</scope>
</reference>
<dbReference type="EMBL" id="BMAU01021305">
    <property type="protein sequence ID" value="GFY11484.1"/>
    <property type="molecule type" value="Genomic_DNA"/>
</dbReference>
<evidence type="ECO:0000313" key="2">
    <source>
        <dbReference type="Proteomes" id="UP000887159"/>
    </source>
</evidence>
<evidence type="ECO:0000313" key="1">
    <source>
        <dbReference type="EMBL" id="GFY11484.1"/>
    </source>
</evidence>
<gene>
    <name evidence="1" type="ORF">TNCV_3183221</name>
</gene>
<organism evidence="1 2">
    <name type="scientific">Trichonephila clavipes</name>
    <name type="common">Golden silk orbweaver</name>
    <name type="synonym">Nephila clavipes</name>
    <dbReference type="NCBI Taxonomy" id="2585209"/>
    <lineage>
        <taxon>Eukaryota</taxon>
        <taxon>Metazoa</taxon>
        <taxon>Ecdysozoa</taxon>
        <taxon>Arthropoda</taxon>
        <taxon>Chelicerata</taxon>
        <taxon>Arachnida</taxon>
        <taxon>Araneae</taxon>
        <taxon>Araneomorphae</taxon>
        <taxon>Entelegynae</taxon>
        <taxon>Araneoidea</taxon>
        <taxon>Nephilidae</taxon>
        <taxon>Trichonephila</taxon>
    </lineage>
</organism>
<dbReference type="AlphaFoldDB" id="A0A8X6VL79"/>
<protein>
    <submittedName>
        <fullName evidence="1">Uncharacterized protein</fullName>
    </submittedName>
</protein>
<sequence length="76" mass="8917">MSRTWDGARFGHLKISQIWSNNWGRPSRMYHWRALGTSITLYQWVYKHVSLPEGVSSTTDLNIEAVIMSHGWVLWL</sequence>
<proteinExistence type="predicted"/>
<dbReference type="Proteomes" id="UP000887159">
    <property type="component" value="Unassembled WGS sequence"/>
</dbReference>
<keyword evidence="2" id="KW-1185">Reference proteome</keyword>
<name>A0A8X6VL79_TRICX</name>
<comment type="caution">
    <text evidence="1">The sequence shown here is derived from an EMBL/GenBank/DDBJ whole genome shotgun (WGS) entry which is preliminary data.</text>
</comment>